<dbReference type="PROSITE" id="PS51674">
    <property type="entry name" value="4FE4S_WBL"/>
    <property type="match status" value="1"/>
</dbReference>
<feature type="domain" description="4Fe-4S Wbl-type" evidence="1">
    <location>
        <begin position="34"/>
        <end position="91"/>
    </location>
</feature>
<dbReference type="EMBL" id="VLNT01000007">
    <property type="protein sequence ID" value="TSD62811.1"/>
    <property type="molecule type" value="Genomic_DNA"/>
</dbReference>
<sequence length="100" mass="10840">MTVPNYRTTPARAEALAELYVAIGRADDKGEVVPCVASSSGWWLSDDAEEQEAAAWRCMQCPVITSCAGYIEHHGELAGVWAGITQGDRTKRTRKTGEPS</sequence>
<proteinExistence type="predicted"/>
<dbReference type="AlphaFoldDB" id="A0A554S8Y7"/>
<name>A0A554S8Y7_9ACTN</name>
<dbReference type="Pfam" id="PF02467">
    <property type="entry name" value="Whib"/>
    <property type="match status" value="1"/>
</dbReference>
<keyword evidence="3" id="KW-1185">Reference proteome</keyword>
<gene>
    <name evidence="2" type="ORF">FNM00_10590</name>
</gene>
<reference evidence="2 3" key="1">
    <citation type="submission" date="2019-07" db="EMBL/GenBank/DDBJ databases">
        <authorList>
            <person name="Zhao L.H."/>
        </authorList>
    </citation>
    <scope>NUCLEOTIDE SEQUENCE [LARGE SCALE GENOMIC DNA]</scope>
    <source>
        <strain evidence="2 3">Co35</strain>
    </source>
</reference>
<evidence type="ECO:0000313" key="2">
    <source>
        <dbReference type="EMBL" id="TSD62811.1"/>
    </source>
</evidence>
<dbReference type="InterPro" id="IPR034768">
    <property type="entry name" value="4FE4S_WBL"/>
</dbReference>
<dbReference type="OrthoDB" id="5244115at2"/>
<comment type="caution">
    <text evidence="2">The sequence shown here is derived from an EMBL/GenBank/DDBJ whole genome shotgun (WGS) entry which is preliminary data.</text>
</comment>
<dbReference type="Proteomes" id="UP000316988">
    <property type="component" value="Unassembled WGS sequence"/>
</dbReference>
<organism evidence="2 3">
    <name type="scientific">Aeromicrobium piscarium</name>
    <dbReference type="NCBI Taxonomy" id="2590901"/>
    <lineage>
        <taxon>Bacteria</taxon>
        <taxon>Bacillati</taxon>
        <taxon>Actinomycetota</taxon>
        <taxon>Actinomycetes</taxon>
        <taxon>Propionibacteriales</taxon>
        <taxon>Nocardioidaceae</taxon>
        <taxon>Aeromicrobium</taxon>
    </lineage>
</organism>
<protein>
    <recommendedName>
        <fullName evidence="1">4Fe-4S Wbl-type domain-containing protein</fullName>
    </recommendedName>
</protein>
<evidence type="ECO:0000259" key="1">
    <source>
        <dbReference type="PROSITE" id="PS51674"/>
    </source>
</evidence>
<evidence type="ECO:0000313" key="3">
    <source>
        <dbReference type="Proteomes" id="UP000316988"/>
    </source>
</evidence>
<accession>A0A554S8Y7</accession>